<dbReference type="EMBL" id="BTGU01000147">
    <property type="protein sequence ID" value="GMN63317.1"/>
    <property type="molecule type" value="Genomic_DNA"/>
</dbReference>
<gene>
    <name evidence="1" type="ORF">TIFTF001_032362</name>
    <name evidence="2" type="ORF">TIFTF001_032410</name>
</gene>
<dbReference type="PANTHER" id="PTHR33108">
    <property type="entry name" value="OS01G0745000 PROTEIN"/>
    <property type="match status" value="1"/>
</dbReference>
<dbReference type="Proteomes" id="UP001187192">
    <property type="component" value="Unassembled WGS sequence"/>
</dbReference>
<evidence type="ECO:0000313" key="1">
    <source>
        <dbReference type="EMBL" id="GMN63268.1"/>
    </source>
</evidence>
<dbReference type="AlphaFoldDB" id="A0AA88DWA5"/>
<dbReference type="PANTHER" id="PTHR33108:SF85">
    <property type="entry name" value="DUF1677 FAMILY PROTEIN"/>
    <property type="match status" value="1"/>
</dbReference>
<name>A0AA88DWA5_FICCA</name>
<evidence type="ECO:0008006" key="4">
    <source>
        <dbReference type="Google" id="ProtNLM"/>
    </source>
</evidence>
<dbReference type="Pfam" id="PF07911">
    <property type="entry name" value="DUF1677"/>
    <property type="match status" value="1"/>
</dbReference>
<reference evidence="2" key="1">
    <citation type="submission" date="2023-07" db="EMBL/GenBank/DDBJ databases">
        <title>draft genome sequence of fig (Ficus carica).</title>
        <authorList>
            <person name="Takahashi T."/>
            <person name="Nishimura K."/>
        </authorList>
    </citation>
    <scope>NUCLEOTIDE SEQUENCE</scope>
</reference>
<dbReference type="InterPro" id="IPR012876">
    <property type="entry name" value="DUF1677_pln"/>
</dbReference>
<accession>A0AA88DWA5</accession>
<sequence length="160" mass="17565">MAAKIVKETKAISSSMAELQSQSTPATVAVAAASGDVEFARCYCCRLTEECTPAYIARVRERYQGRWICGLCAEAVKDEVFRSEKGDIGTGEAVKRHMKFCEQFRSSSPPSNPGEDLISAMKQLLRRTLVSPRKGDFASCRPLGRSKSCFAKIPETTQSD</sequence>
<proteinExistence type="predicted"/>
<protein>
    <recommendedName>
        <fullName evidence="4">DUF1677 family protein</fullName>
    </recommendedName>
</protein>
<organism evidence="2 3">
    <name type="scientific">Ficus carica</name>
    <name type="common">Common fig</name>
    <dbReference type="NCBI Taxonomy" id="3494"/>
    <lineage>
        <taxon>Eukaryota</taxon>
        <taxon>Viridiplantae</taxon>
        <taxon>Streptophyta</taxon>
        <taxon>Embryophyta</taxon>
        <taxon>Tracheophyta</taxon>
        <taxon>Spermatophyta</taxon>
        <taxon>Magnoliopsida</taxon>
        <taxon>eudicotyledons</taxon>
        <taxon>Gunneridae</taxon>
        <taxon>Pentapetalae</taxon>
        <taxon>rosids</taxon>
        <taxon>fabids</taxon>
        <taxon>Rosales</taxon>
        <taxon>Moraceae</taxon>
        <taxon>Ficeae</taxon>
        <taxon>Ficus</taxon>
    </lineage>
</organism>
<comment type="caution">
    <text evidence="2">The sequence shown here is derived from an EMBL/GenBank/DDBJ whole genome shotgun (WGS) entry which is preliminary data.</text>
</comment>
<evidence type="ECO:0000313" key="2">
    <source>
        <dbReference type="EMBL" id="GMN63317.1"/>
    </source>
</evidence>
<evidence type="ECO:0000313" key="3">
    <source>
        <dbReference type="Proteomes" id="UP001187192"/>
    </source>
</evidence>
<dbReference type="EMBL" id="BTGU01000146">
    <property type="protein sequence ID" value="GMN63268.1"/>
    <property type="molecule type" value="Genomic_DNA"/>
</dbReference>
<keyword evidence="3" id="KW-1185">Reference proteome</keyword>